<proteinExistence type="predicted"/>
<evidence type="ECO:0000313" key="3">
    <source>
        <dbReference type="Proteomes" id="UP000431901"/>
    </source>
</evidence>
<dbReference type="EMBL" id="WUTW01000001">
    <property type="protein sequence ID" value="MXQ63210.1"/>
    <property type="molecule type" value="Genomic_DNA"/>
</dbReference>
<accession>A0A6I4W3E7</accession>
<evidence type="ECO:0000256" key="1">
    <source>
        <dbReference type="SAM" id="MobiDB-lite"/>
    </source>
</evidence>
<dbReference type="Proteomes" id="UP000431901">
    <property type="component" value="Unassembled WGS sequence"/>
</dbReference>
<evidence type="ECO:0000313" key="2">
    <source>
        <dbReference type="EMBL" id="MXQ63210.1"/>
    </source>
</evidence>
<reference evidence="2 3" key="1">
    <citation type="submission" date="2019-12" db="EMBL/GenBank/DDBJ databases">
        <title>Nocardia macrotermitis sp. nov. and Nocardia aurantia sp. nov., isolated from the gut of the fungus growing-termite Macrotermes natalensis.</title>
        <authorList>
            <person name="Christine B."/>
            <person name="Rene B."/>
        </authorList>
    </citation>
    <scope>NUCLEOTIDE SEQUENCE [LARGE SCALE GENOMIC DNA]</scope>
    <source>
        <strain evidence="2 3">DSM 102126</strain>
    </source>
</reference>
<comment type="caution">
    <text evidence="2">The sequence shown here is derived from an EMBL/GenBank/DDBJ whole genome shotgun (WGS) entry which is preliminary data.</text>
</comment>
<dbReference type="RefSeq" id="WP_161101404.1">
    <property type="nucleotide sequence ID" value="NZ_JBHLYI010000002.1"/>
</dbReference>
<name>A0A6I4W3E7_9ACTN</name>
<gene>
    <name evidence="2" type="ORF">GQ466_04105</name>
</gene>
<feature type="region of interest" description="Disordered" evidence="1">
    <location>
        <begin position="1"/>
        <end position="22"/>
    </location>
</feature>
<sequence length="62" mass="6517">MVTGRGEPVSLQVGRDALRGPEAGGLGLRIAELITTARHEADLRREAIEADAPARPTGKSEP</sequence>
<keyword evidence="3" id="KW-1185">Reference proteome</keyword>
<organism evidence="2 3">
    <name type="scientific">Actinomadura rayongensis</name>
    <dbReference type="NCBI Taxonomy" id="1429076"/>
    <lineage>
        <taxon>Bacteria</taxon>
        <taxon>Bacillati</taxon>
        <taxon>Actinomycetota</taxon>
        <taxon>Actinomycetes</taxon>
        <taxon>Streptosporangiales</taxon>
        <taxon>Thermomonosporaceae</taxon>
        <taxon>Actinomadura</taxon>
    </lineage>
</organism>
<dbReference type="AlphaFoldDB" id="A0A6I4W3E7"/>
<protein>
    <submittedName>
        <fullName evidence="2">Uncharacterized protein</fullName>
    </submittedName>
</protein>